<sequence length="946" mass="102230">MIPIVRSHVYLCAFTTFLFSFLPNVSANVNDGPSQCNGHGVPCMCDDGKMHMLESGSYQLKSTNSEDADPPVAIAAAREGTVIHATNIEVIGTVNLAEDSSASKDPRYMYIDDDLLVSKDYGVFVSENGKVILNNSTFKDMAVGFIAYGGTVEVNGGALEAKVGVLAREREEEASVILNDVKIKIDNHQPQLTDYLSAAARVTEGASLKMTGGAVDVVNADVFHASYGGAIVLDGTAVTLNNTQRVENNAGKYNYAVFNVSNGGDLHFENGSVDAFNSHGLLIESPVIRGVDFSSNRVNIENSIITVKGHEAHGIYLFQEEAGASSESKQEEIAHGAEVISLRRRASLIVPDNVAIYSNGADAYIGLSQGASVSGNLLVQAEEGSSIFIQATASSLKGGSRVVEEADVHLYLSDGSTWTLTQKKRRGSQIQDSAPDLSDLSSSISLVSLSDSSIIFEKPTSAGYQTLSVGTGIGEVYTTNDNARLYFNIGGLLGDQRSDQLLINGDVSGTTTIYVRATPEGSQRNMKDDENNEGIPIIQVFGKAKEDSFILGSGYTTLNGLPYQYRLHAYGLKIYIEKAYIEAADGDQQLSANARNLYEDEFWDVRLEHEYVEPAPGSPNFLSDQQVKVVVPQVPTYLLLPNALFQVGLMDVSNQNRQIEAMGTAFRGFLDKRQAPFARAYGGQYGYASNLSNMEYGYGANLSYNALEAGISLKAVESEHASLFFGATGTYGKFSLQPKDVEESKKSKFEKWSAAVYGSLQHNTGFYVNGLLSYGLFEGDVSTDARGKTASIKGKPLSASLTSGKAFAVESGGLVFDPQVQLIYQRIFFDKARDIDNFDIDIGQPEQWTMRVGGRLSKRLKFAEKARSASLYGKAYFSNSFKDRQFASFGDDFQLGALGSSLEAGAGVHAQLSSKLALYGDLSYQHRLTSAGFSGMNFSGGLRYHF</sequence>
<dbReference type="SUPFAM" id="SSF51126">
    <property type="entry name" value="Pectin lyase-like"/>
    <property type="match status" value="1"/>
</dbReference>
<evidence type="ECO:0000313" key="3">
    <source>
        <dbReference type="EMBL" id="AGF74891.1"/>
    </source>
</evidence>
<feature type="chain" id="PRO_5004016184" evidence="1">
    <location>
        <begin position="28"/>
        <end position="946"/>
    </location>
</feature>
<evidence type="ECO:0000313" key="4">
    <source>
        <dbReference type="Proteomes" id="UP000011729"/>
    </source>
</evidence>
<dbReference type="PANTHER" id="PTHR35037:SF3">
    <property type="entry name" value="C-TERMINAL REGION OF AIDA-LIKE PROTEIN"/>
    <property type="match status" value="1"/>
</dbReference>
<organism evidence="3 4">
    <name type="scientific">Bartonella australis (strain Aust/NH1)</name>
    <dbReference type="NCBI Taxonomy" id="1094489"/>
    <lineage>
        <taxon>Bacteria</taxon>
        <taxon>Pseudomonadati</taxon>
        <taxon>Pseudomonadota</taxon>
        <taxon>Alphaproteobacteria</taxon>
        <taxon>Hyphomicrobiales</taxon>
        <taxon>Bartonellaceae</taxon>
        <taxon>Bartonella</taxon>
    </lineage>
</organism>
<dbReference type="OrthoDB" id="7922675at2"/>
<dbReference type="SMART" id="SM00869">
    <property type="entry name" value="Autotransporter"/>
    <property type="match status" value="1"/>
</dbReference>
<accession>M1PE50</accession>
<dbReference type="Proteomes" id="UP000011729">
    <property type="component" value="Chromosome"/>
</dbReference>
<evidence type="ECO:0000259" key="2">
    <source>
        <dbReference type="PROSITE" id="PS51208"/>
    </source>
</evidence>
<dbReference type="InterPro" id="IPR006315">
    <property type="entry name" value="OM_autotransptr_brl_dom"/>
</dbReference>
<evidence type="ECO:0000256" key="1">
    <source>
        <dbReference type="SAM" id="SignalP"/>
    </source>
</evidence>
<dbReference type="KEGG" id="baus:BAnh1_10210"/>
<dbReference type="Gene3D" id="2.40.128.130">
    <property type="entry name" value="Autotransporter beta-domain"/>
    <property type="match status" value="1"/>
</dbReference>
<protein>
    <submittedName>
        <fullName evidence="3">Autotransporter</fullName>
    </submittedName>
</protein>
<dbReference type="PROSITE" id="PS51208">
    <property type="entry name" value="AUTOTRANSPORTER"/>
    <property type="match status" value="1"/>
</dbReference>
<reference evidence="3 4" key="1">
    <citation type="journal article" date="2013" name="PLoS Genet.">
        <title>A gene transfer agent and a dynamic repertoire of secretion systems hold the keys to the explosive radiation of the emerging pathogen Bartonella.</title>
        <authorList>
            <person name="Guy L."/>
            <person name="Nystedt B."/>
            <person name="Toft C."/>
            <person name="Zaremba-Niedzwiedzka K."/>
            <person name="Berglund E.C."/>
            <person name="Granberg F."/>
            <person name="Naslund K."/>
            <person name="Eriksson A.S."/>
            <person name="Andersson S.G."/>
        </authorList>
    </citation>
    <scope>NUCLEOTIDE SEQUENCE [LARGE SCALE GENOMIC DNA]</scope>
    <source>
        <strain evidence="3 4">Aust/NH1</strain>
    </source>
</reference>
<dbReference type="PANTHER" id="PTHR35037">
    <property type="entry name" value="C-TERMINAL REGION OF AIDA-LIKE PROTEIN"/>
    <property type="match status" value="1"/>
</dbReference>
<dbReference type="RefSeq" id="WP_015398395.1">
    <property type="nucleotide sequence ID" value="NC_020300.1"/>
</dbReference>
<proteinExistence type="predicted"/>
<dbReference type="HOGENOM" id="CLU_007596_2_0_5"/>
<dbReference type="EMBL" id="CP003123">
    <property type="protein sequence ID" value="AGF74891.1"/>
    <property type="molecule type" value="Genomic_DNA"/>
</dbReference>
<dbReference type="PATRIC" id="fig|1094489.3.peg.1252"/>
<dbReference type="AlphaFoldDB" id="M1PE50"/>
<keyword evidence="4" id="KW-1185">Reference proteome</keyword>
<dbReference type="InterPro" id="IPR036709">
    <property type="entry name" value="Autotransporte_beta_dom_sf"/>
</dbReference>
<name>M1PE50_BARAA</name>
<dbReference type="Gene3D" id="2.160.20.20">
    <property type="match status" value="1"/>
</dbReference>
<dbReference type="InterPro" id="IPR011050">
    <property type="entry name" value="Pectin_lyase_fold/virulence"/>
</dbReference>
<dbReference type="InterPro" id="IPR043990">
    <property type="entry name" value="AC_1"/>
</dbReference>
<gene>
    <name evidence="3" type="ordered locus">BAnh1_10210</name>
</gene>
<dbReference type="eggNOG" id="COG3468">
    <property type="taxonomic scope" value="Bacteria"/>
</dbReference>
<dbReference type="InterPro" id="IPR005546">
    <property type="entry name" value="Autotransporte_beta"/>
</dbReference>
<feature type="signal peptide" evidence="1">
    <location>
        <begin position="1"/>
        <end position="27"/>
    </location>
</feature>
<dbReference type="STRING" id="1094489.BAnh1_10210"/>
<feature type="domain" description="Autotransporter" evidence="2">
    <location>
        <begin position="669"/>
        <end position="946"/>
    </location>
</feature>
<keyword evidence="1" id="KW-0732">Signal</keyword>
<dbReference type="GO" id="GO:0019867">
    <property type="term" value="C:outer membrane"/>
    <property type="evidence" value="ECO:0007669"/>
    <property type="project" value="InterPro"/>
</dbReference>
<dbReference type="Pfam" id="PF18883">
    <property type="entry name" value="AC_1"/>
    <property type="match status" value="1"/>
</dbReference>
<dbReference type="SUPFAM" id="SSF103515">
    <property type="entry name" value="Autotransporter"/>
    <property type="match status" value="1"/>
</dbReference>
<dbReference type="InterPro" id="IPR051551">
    <property type="entry name" value="Autotransporter_adhesion"/>
</dbReference>
<dbReference type="InterPro" id="IPR012332">
    <property type="entry name" value="Autotransporter_pectin_lyase_C"/>
</dbReference>
<dbReference type="Pfam" id="PF03797">
    <property type="entry name" value="Autotransporter"/>
    <property type="match status" value="1"/>
</dbReference>
<dbReference type="NCBIfam" id="TIGR01414">
    <property type="entry name" value="autotrans_barl"/>
    <property type="match status" value="1"/>
</dbReference>